<dbReference type="InterPro" id="IPR035979">
    <property type="entry name" value="RBD_domain_sf"/>
</dbReference>
<comment type="subcellular location">
    <subcellularLocation>
        <location evidence="1">Nucleus</location>
    </subcellularLocation>
</comment>
<feature type="domain" description="RRM" evidence="6">
    <location>
        <begin position="19"/>
        <end position="101"/>
    </location>
</feature>
<keyword evidence="2 4" id="KW-0694">RNA-binding</keyword>
<protein>
    <recommendedName>
        <fullName evidence="6">RRM domain-containing protein</fullName>
    </recommendedName>
</protein>
<feature type="compositionally biased region" description="Gly residues" evidence="5">
    <location>
        <begin position="257"/>
        <end position="289"/>
    </location>
</feature>
<dbReference type="EMBL" id="OU892279">
    <property type="protein sequence ID" value="CAG9766657.1"/>
    <property type="molecule type" value="Genomic_DNA"/>
</dbReference>
<evidence type="ECO:0000256" key="2">
    <source>
        <dbReference type="ARBA" id="ARBA00022884"/>
    </source>
</evidence>
<dbReference type="PANTHER" id="PTHR48033:SF10">
    <property type="entry name" value="RNA-BINDING PROTEIN SQUID"/>
    <property type="match status" value="1"/>
</dbReference>
<evidence type="ECO:0000256" key="5">
    <source>
        <dbReference type="SAM" id="MobiDB-lite"/>
    </source>
</evidence>
<feature type="region of interest" description="Disordered" evidence="5">
    <location>
        <begin position="257"/>
        <end position="296"/>
    </location>
</feature>
<feature type="region of interest" description="Disordered" evidence="5">
    <location>
        <begin position="177"/>
        <end position="215"/>
    </location>
</feature>
<proteinExistence type="predicted"/>
<reference evidence="7" key="1">
    <citation type="submission" date="2022-01" db="EMBL/GenBank/DDBJ databases">
        <authorList>
            <person name="King R."/>
        </authorList>
    </citation>
    <scope>NUCLEOTIDE SEQUENCE</scope>
</reference>
<evidence type="ECO:0000256" key="3">
    <source>
        <dbReference type="ARBA" id="ARBA00023242"/>
    </source>
</evidence>
<dbReference type="GO" id="GO:0000785">
    <property type="term" value="C:chromatin"/>
    <property type="evidence" value="ECO:0007669"/>
    <property type="project" value="TreeGrafter"/>
</dbReference>
<dbReference type="Gene3D" id="3.30.70.330">
    <property type="match status" value="2"/>
</dbReference>
<dbReference type="InterPro" id="IPR000504">
    <property type="entry name" value="RRM_dom"/>
</dbReference>
<evidence type="ECO:0000313" key="7">
    <source>
        <dbReference type="EMBL" id="CAG9766657.1"/>
    </source>
</evidence>
<sequence length="296" mass="30659">MDTAQNGSAGIKPGQEEDKKLFVGGLTLETTEKELQDYFGQFGPIQNVTIKINPQTGKSKGFAFVLFNAADTVDQVLTQKEHTINGKTVDAKKAKAKPGKIFVGGITPELTDDDIKQYFSQFGSITQVEMPFDKTKNQRKGFCFITFENDAIVKELLKKPKQTIKDKQVDVKKAATQPNNMMGGRGGGGSWGAGGRGGQSRGGRGGQGSWGGGGGWGGQGGWNDYSTGYGGGYDNGYSGGYDYYGGGYGGGYGMESGYGPTGGGGGGSYGGGRGGGGGGRGGRGGGARGGQRHQPY</sequence>
<evidence type="ECO:0000256" key="4">
    <source>
        <dbReference type="PROSITE-ProRule" id="PRU00176"/>
    </source>
</evidence>
<dbReference type="Pfam" id="PF00076">
    <property type="entry name" value="RRM_1"/>
    <property type="match status" value="2"/>
</dbReference>
<feature type="compositionally biased region" description="Gly residues" evidence="5">
    <location>
        <begin position="183"/>
        <end position="215"/>
    </location>
</feature>
<dbReference type="SMART" id="SM00360">
    <property type="entry name" value="RRM"/>
    <property type="match status" value="2"/>
</dbReference>
<feature type="domain" description="RRM" evidence="6">
    <location>
        <begin position="99"/>
        <end position="176"/>
    </location>
</feature>
<dbReference type="Proteomes" id="UP001152799">
    <property type="component" value="Chromosome 3"/>
</dbReference>
<name>A0A9N9MPW4_9CUCU</name>
<evidence type="ECO:0000256" key="1">
    <source>
        <dbReference type="ARBA" id="ARBA00004123"/>
    </source>
</evidence>
<dbReference type="SUPFAM" id="SSF54928">
    <property type="entry name" value="RNA-binding domain, RBD"/>
    <property type="match status" value="2"/>
</dbReference>
<dbReference type="InterPro" id="IPR012677">
    <property type="entry name" value="Nucleotide-bd_a/b_plait_sf"/>
</dbReference>
<keyword evidence="8" id="KW-1185">Reference proteome</keyword>
<dbReference type="PANTHER" id="PTHR48033">
    <property type="entry name" value="RNA-BINDING (RRM/RBD/RNP MOTIFS) FAMILY PROTEIN"/>
    <property type="match status" value="1"/>
</dbReference>
<dbReference type="GO" id="GO:0003723">
    <property type="term" value="F:RNA binding"/>
    <property type="evidence" value="ECO:0007669"/>
    <property type="project" value="UniProtKB-UniRule"/>
</dbReference>
<dbReference type="GO" id="GO:0010468">
    <property type="term" value="P:regulation of gene expression"/>
    <property type="evidence" value="ECO:0007669"/>
    <property type="project" value="TreeGrafter"/>
</dbReference>
<dbReference type="GO" id="GO:0005654">
    <property type="term" value="C:nucleoplasm"/>
    <property type="evidence" value="ECO:0007669"/>
    <property type="project" value="TreeGrafter"/>
</dbReference>
<dbReference type="OrthoDB" id="1875751at2759"/>
<gene>
    <name evidence="7" type="ORF">CEUTPL_LOCUS7233</name>
</gene>
<dbReference type="PROSITE" id="PS50102">
    <property type="entry name" value="RRM"/>
    <property type="match status" value="2"/>
</dbReference>
<evidence type="ECO:0000259" key="6">
    <source>
        <dbReference type="PROSITE" id="PS50102"/>
    </source>
</evidence>
<organism evidence="7 8">
    <name type="scientific">Ceutorhynchus assimilis</name>
    <name type="common">cabbage seed weevil</name>
    <dbReference type="NCBI Taxonomy" id="467358"/>
    <lineage>
        <taxon>Eukaryota</taxon>
        <taxon>Metazoa</taxon>
        <taxon>Ecdysozoa</taxon>
        <taxon>Arthropoda</taxon>
        <taxon>Hexapoda</taxon>
        <taxon>Insecta</taxon>
        <taxon>Pterygota</taxon>
        <taxon>Neoptera</taxon>
        <taxon>Endopterygota</taxon>
        <taxon>Coleoptera</taxon>
        <taxon>Polyphaga</taxon>
        <taxon>Cucujiformia</taxon>
        <taxon>Curculionidae</taxon>
        <taxon>Ceutorhynchinae</taxon>
        <taxon>Ceutorhynchus</taxon>
    </lineage>
</organism>
<dbReference type="AlphaFoldDB" id="A0A9N9MPW4"/>
<keyword evidence="3" id="KW-0539">Nucleus</keyword>
<evidence type="ECO:0000313" key="8">
    <source>
        <dbReference type="Proteomes" id="UP001152799"/>
    </source>
</evidence>
<accession>A0A9N9MPW4</accession>